<dbReference type="STRING" id="1179773.BN6_59910"/>
<dbReference type="Pfam" id="PF08242">
    <property type="entry name" value="Methyltransf_12"/>
    <property type="match status" value="1"/>
</dbReference>
<proteinExistence type="predicted"/>
<dbReference type="InterPro" id="IPR013217">
    <property type="entry name" value="Methyltransf_12"/>
</dbReference>
<dbReference type="KEGG" id="sesp:BN6_59910"/>
<sequence length="267" mass="29563">MTDPDWLRLNRENWDDRVAVHVGSEFYDLPGFRAGRSALRPFEPDEVGDVTGKRLLHLQCHLGLDTLSWARLGAAVTGLDFSPAAVDAARTLAGEVGLDAARFVVADVHDAREALGEDLFDVVYTGFGALVWLPDVYRWARVVASLLAEGGFLYLAEFHPVSQVLGEDGRSLAYDYFQSAGETWDEPHTYTDGPALTRTKSVQWQHSLGDIVTAITRAGLRLEFLRERGTTLFQANEALVRVGPDDYRFPPGHPSLPMMFSLRASKS</sequence>
<dbReference type="CDD" id="cd02440">
    <property type="entry name" value="AdoMet_MTases"/>
    <property type="match status" value="1"/>
</dbReference>
<evidence type="ECO:0000259" key="1">
    <source>
        <dbReference type="Pfam" id="PF08242"/>
    </source>
</evidence>
<gene>
    <name evidence="2" type="ordered locus">BN6_59910</name>
</gene>
<keyword evidence="2" id="KW-0808">Transferase</keyword>
<organism evidence="2 3">
    <name type="scientific">Saccharothrix espanaensis (strain ATCC 51144 / DSM 44229 / JCM 9112 / NBRC 15066 / NRRL 15764)</name>
    <dbReference type="NCBI Taxonomy" id="1179773"/>
    <lineage>
        <taxon>Bacteria</taxon>
        <taxon>Bacillati</taxon>
        <taxon>Actinomycetota</taxon>
        <taxon>Actinomycetes</taxon>
        <taxon>Pseudonocardiales</taxon>
        <taxon>Pseudonocardiaceae</taxon>
        <taxon>Saccharothrix</taxon>
    </lineage>
</organism>
<protein>
    <submittedName>
        <fullName evidence="2">Methyltransferase type 12</fullName>
    </submittedName>
</protein>
<keyword evidence="3" id="KW-1185">Reference proteome</keyword>
<dbReference type="GO" id="GO:0032259">
    <property type="term" value="P:methylation"/>
    <property type="evidence" value="ECO:0007669"/>
    <property type="project" value="UniProtKB-KW"/>
</dbReference>
<dbReference type="PATRIC" id="fig|1179773.3.peg.6033"/>
<evidence type="ECO:0000313" key="3">
    <source>
        <dbReference type="Proteomes" id="UP000006281"/>
    </source>
</evidence>
<reference evidence="2 3" key="1">
    <citation type="journal article" date="2012" name="BMC Genomics">
        <title>Complete genome sequence of Saccharothrix espanaensis DSM 44229T and comparison to the other completely sequenced Pseudonocardiaceae.</title>
        <authorList>
            <person name="Strobel T."/>
            <person name="Al-Dilaimi A."/>
            <person name="Blom J."/>
            <person name="Gessner A."/>
            <person name="Kalinowski J."/>
            <person name="Luzhetska M."/>
            <person name="Puhler A."/>
            <person name="Szczepanowski R."/>
            <person name="Bechthold A."/>
            <person name="Ruckert C."/>
        </authorList>
    </citation>
    <scope>NUCLEOTIDE SEQUENCE [LARGE SCALE GENOMIC DNA]</scope>
    <source>
        <strain evidence="3">ATCC 51144 / DSM 44229 / JCM 9112 / NBRC 15066 / NRRL 15764</strain>
    </source>
</reference>
<keyword evidence="2" id="KW-0489">Methyltransferase</keyword>
<dbReference type="Proteomes" id="UP000006281">
    <property type="component" value="Chromosome"/>
</dbReference>
<dbReference type="BioCyc" id="SESP1179773:BN6_RS28830-MONOMER"/>
<dbReference type="HOGENOM" id="CLU_065741_0_0_11"/>
<dbReference type="OrthoDB" id="8385759at2"/>
<name>K0K6U0_SACES</name>
<dbReference type="Gene3D" id="3.40.50.150">
    <property type="entry name" value="Vaccinia Virus protein VP39"/>
    <property type="match status" value="1"/>
</dbReference>
<dbReference type="AlphaFoldDB" id="K0K6U0"/>
<dbReference type="SUPFAM" id="SSF53335">
    <property type="entry name" value="S-adenosyl-L-methionine-dependent methyltransferases"/>
    <property type="match status" value="1"/>
</dbReference>
<dbReference type="InterPro" id="IPR029063">
    <property type="entry name" value="SAM-dependent_MTases_sf"/>
</dbReference>
<accession>K0K6U0</accession>
<dbReference type="GO" id="GO:0008168">
    <property type="term" value="F:methyltransferase activity"/>
    <property type="evidence" value="ECO:0007669"/>
    <property type="project" value="UniProtKB-KW"/>
</dbReference>
<dbReference type="EMBL" id="HE804045">
    <property type="protein sequence ID" value="CCH33247.1"/>
    <property type="molecule type" value="Genomic_DNA"/>
</dbReference>
<evidence type="ECO:0000313" key="2">
    <source>
        <dbReference type="EMBL" id="CCH33247.1"/>
    </source>
</evidence>
<dbReference type="RefSeq" id="WP_015103358.1">
    <property type="nucleotide sequence ID" value="NC_019673.1"/>
</dbReference>
<dbReference type="eggNOG" id="COG2227">
    <property type="taxonomic scope" value="Bacteria"/>
</dbReference>
<feature type="domain" description="Methyltransferase type 12" evidence="1">
    <location>
        <begin position="56"/>
        <end position="153"/>
    </location>
</feature>